<protein>
    <submittedName>
        <fullName evidence="1">Uncharacterized protein</fullName>
    </submittedName>
</protein>
<name>A0ACC2LU21_PERAE</name>
<keyword evidence="2" id="KW-1185">Reference proteome</keyword>
<sequence length="385" mass="42175">MQSTDEKAFPDFGLPDPLLSVLPTDPFEQLDVARKITSIALATRVSKLESETSRLRQKVAEKDDFIAELEAQIESLDDSLSETSDELARAVEQKESLLRENASLSNTVKKLSRDVSKLETFRKTLMQSLQEGEDNSQAGAPRVVSQQIPNSSSFSSGSTHGEEDASLPLRPPLIPTQLSEMGNTFSVAGGLAETDALKHGISHGFLLASHSSTPRLTPPDSPLRFSAAVSPTRSSKSTSPRRHSISFSTSRSTFDDRSSIFSSMPSSHHSSLSGSLDAGSQAGRSRVDGKEFFRQVRSRLSYEQFGAFLANVKQLNAHKQTREETLRKADEIFGSDNKDLYTVFEGLISRTSTALIGEEKEEKRDDRCSVAGEEATDHLKKTNGF</sequence>
<reference evidence="1 2" key="1">
    <citation type="journal article" date="2022" name="Hortic Res">
        <title>A haplotype resolved chromosomal level avocado genome allows analysis of novel avocado genes.</title>
        <authorList>
            <person name="Nath O."/>
            <person name="Fletcher S.J."/>
            <person name="Hayward A."/>
            <person name="Shaw L.M."/>
            <person name="Masouleh A.K."/>
            <person name="Furtado A."/>
            <person name="Henry R.J."/>
            <person name="Mitter N."/>
        </authorList>
    </citation>
    <scope>NUCLEOTIDE SEQUENCE [LARGE SCALE GENOMIC DNA]</scope>
    <source>
        <strain evidence="2">cv. Hass</strain>
    </source>
</reference>
<evidence type="ECO:0000313" key="2">
    <source>
        <dbReference type="Proteomes" id="UP001234297"/>
    </source>
</evidence>
<dbReference type="EMBL" id="CM056811">
    <property type="protein sequence ID" value="KAJ8636539.1"/>
    <property type="molecule type" value="Genomic_DNA"/>
</dbReference>
<dbReference type="Proteomes" id="UP001234297">
    <property type="component" value="Chromosome 3"/>
</dbReference>
<accession>A0ACC2LU21</accession>
<comment type="caution">
    <text evidence="1">The sequence shown here is derived from an EMBL/GenBank/DDBJ whole genome shotgun (WGS) entry which is preliminary data.</text>
</comment>
<gene>
    <name evidence="1" type="ORF">MRB53_010806</name>
</gene>
<evidence type="ECO:0000313" key="1">
    <source>
        <dbReference type="EMBL" id="KAJ8636539.1"/>
    </source>
</evidence>
<proteinExistence type="predicted"/>
<organism evidence="1 2">
    <name type="scientific">Persea americana</name>
    <name type="common">Avocado</name>
    <dbReference type="NCBI Taxonomy" id="3435"/>
    <lineage>
        <taxon>Eukaryota</taxon>
        <taxon>Viridiplantae</taxon>
        <taxon>Streptophyta</taxon>
        <taxon>Embryophyta</taxon>
        <taxon>Tracheophyta</taxon>
        <taxon>Spermatophyta</taxon>
        <taxon>Magnoliopsida</taxon>
        <taxon>Magnoliidae</taxon>
        <taxon>Laurales</taxon>
        <taxon>Lauraceae</taxon>
        <taxon>Persea</taxon>
    </lineage>
</organism>